<proteinExistence type="predicted"/>
<evidence type="ECO:0000313" key="6">
    <source>
        <dbReference type="EMBL" id="MBD3144641.1"/>
    </source>
</evidence>
<dbReference type="InterPro" id="IPR058240">
    <property type="entry name" value="rSAM_sf"/>
</dbReference>
<evidence type="ECO:0000256" key="3">
    <source>
        <dbReference type="ARBA" id="ARBA00022723"/>
    </source>
</evidence>
<dbReference type="InterPro" id="IPR051198">
    <property type="entry name" value="BchE-like"/>
</dbReference>
<sequence length="132" mass="14690">MLAAAGRGHGSAPVRDAVRIAVEHGFRPNVDFIFGLPGESSEDQEASLRLAADLADLGARIHTHTFMPLPGTPWRDAEPAFIPLATMRELDRLAQRGDAYGHWRKQAEHAARLAETAKAYPRRARRRRTTDR</sequence>
<evidence type="ECO:0000256" key="1">
    <source>
        <dbReference type="ARBA" id="ARBA00001966"/>
    </source>
</evidence>
<evidence type="ECO:0000313" key="7">
    <source>
        <dbReference type="Proteomes" id="UP000653231"/>
    </source>
</evidence>
<evidence type="ECO:0000256" key="2">
    <source>
        <dbReference type="ARBA" id="ARBA00022691"/>
    </source>
</evidence>
<name>A0ABR8L314_9ACTN</name>
<comment type="caution">
    <text evidence="6">The sequence shown here is derived from an EMBL/GenBank/DDBJ whole genome shotgun (WGS) entry which is preliminary data.</text>
</comment>
<gene>
    <name evidence="6" type="ORF">IEQ31_15785</name>
</gene>
<dbReference type="Proteomes" id="UP000653231">
    <property type="component" value="Unassembled WGS sequence"/>
</dbReference>
<evidence type="ECO:0000256" key="4">
    <source>
        <dbReference type="ARBA" id="ARBA00023004"/>
    </source>
</evidence>
<dbReference type="Gene3D" id="3.30.750.200">
    <property type="match status" value="1"/>
</dbReference>
<keyword evidence="5" id="KW-0411">Iron-sulfur</keyword>
<dbReference type="PANTHER" id="PTHR43409">
    <property type="entry name" value="ANAEROBIC MAGNESIUM-PROTOPORPHYRIN IX MONOMETHYL ESTER CYCLASE-RELATED"/>
    <property type="match status" value="1"/>
</dbReference>
<accession>A0ABR8L314</accession>
<evidence type="ECO:0000256" key="5">
    <source>
        <dbReference type="ARBA" id="ARBA00023014"/>
    </source>
</evidence>
<evidence type="ECO:0008006" key="8">
    <source>
        <dbReference type="Google" id="ProtNLM"/>
    </source>
</evidence>
<keyword evidence="4" id="KW-0408">Iron</keyword>
<dbReference type="EMBL" id="JACXRZ010000010">
    <property type="protein sequence ID" value="MBD3144641.1"/>
    <property type="molecule type" value="Genomic_DNA"/>
</dbReference>
<keyword evidence="3" id="KW-0479">Metal-binding</keyword>
<dbReference type="SUPFAM" id="SSF102114">
    <property type="entry name" value="Radical SAM enzymes"/>
    <property type="match status" value="1"/>
</dbReference>
<keyword evidence="7" id="KW-1185">Reference proteome</keyword>
<reference evidence="6 7" key="1">
    <citation type="submission" date="2020-09" db="EMBL/GenBank/DDBJ databases">
        <title>Actinomycete isolated from the Camponotus japonicus Mayr.</title>
        <authorList>
            <person name="Gong X."/>
        </authorList>
    </citation>
    <scope>NUCLEOTIDE SEQUENCE [LARGE SCALE GENOMIC DNA]</scope>
    <source>
        <strain evidence="6 7">2C-HV3</strain>
    </source>
</reference>
<keyword evidence="2" id="KW-0949">S-adenosyl-L-methionine</keyword>
<organism evidence="6 7">
    <name type="scientific">Microbispora bryophytorum subsp. camponoti</name>
    <dbReference type="NCBI Taxonomy" id="1677852"/>
    <lineage>
        <taxon>Bacteria</taxon>
        <taxon>Bacillati</taxon>
        <taxon>Actinomycetota</taxon>
        <taxon>Actinomycetes</taxon>
        <taxon>Streptosporangiales</taxon>
        <taxon>Streptosporangiaceae</taxon>
        <taxon>Microbispora</taxon>
    </lineage>
</organism>
<comment type="cofactor">
    <cofactor evidence="1">
        <name>[4Fe-4S] cluster</name>
        <dbReference type="ChEBI" id="CHEBI:49883"/>
    </cofactor>
</comment>
<protein>
    <recommendedName>
        <fullName evidence="8">Radical SAM protein</fullName>
    </recommendedName>
</protein>
<dbReference type="PANTHER" id="PTHR43409:SF17">
    <property type="entry name" value="METHYLTHIOTRANSFERASE MJ0865-RELATED"/>
    <property type="match status" value="1"/>
</dbReference>